<evidence type="ECO:0000259" key="2">
    <source>
        <dbReference type="Pfam" id="PF12973"/>
    </source>
</evidence>
<accession>A0A9X1KWV6</accession>
<dbReference type="InterPro" id="IPR011051">
    <property type="entry name" value="RmlC_Cupin_sf"/>
</dbReference>
<dbReference type="Proteomes" id="UP001139409">
    <property type="component" value="Unassembled WGS sequence"/>
</dbReference>
<evidence type="ECO:0000313" key="3">
    <source>
        <dbReference type="EMBL" id="MCA6074344.1"/>
    </source>
</evidence>
<gene>
    <name evidence="3" type="ORF">LDX50_05665</name>
</gene>
<dbReference type="InterPro" id="IPR025979">
    <property type="entry name" value="ChrR-like_cupin_dom"/>
</dbReference>
<feature type="domain" description="ChrR-like cupin" evidence="2">
    <location>
        <begin position="31"/>
        <end position="133"/>
    </location>
</feature>
<dbReference type="RefSeq" id="WP_225697438.1">
    <property type="nucleotide sequence ID" value="NZ_JAIXNE010000001.1"/>
</dbReference>
<dbReference type="InterPro" id="IPR014710">
    <property type="entry name" value="RmlC-like_jellyroll"/>
</dbReference>
<sequence length="147" mass="16270">MKLKRIIPVIFILSLFSFIAQAQNSIALTAKSKMLEWGECPPFMPAGCQIAVLQGDPSRGNFDVFFKVPPNYDIPNHYHTSPERMVLVSGELHVTYQGEKTSVMKVGTYAYGPAEKPHVATCKGGDPCVIFIAFEDPLDAFPFESVE</sequence>
<comment type="caution">
    <text evidence="3">The sequence shown here is derived from an EMBL/GenBank/DDBJ whole genome shotgun (WGS) entry which is preliminary data.</text>
</comment>
<dbReference type="EMBL" id="JAIXNE010000001">
    <property type="protein sequence ID" value="MCA6074344.1"/>
    <property type="molecule type" value="Genomic_DNA"/>
</dbReference>
<name>A0A9X1KWV6_9BACT</name>
<dbReference type="SUPFAM" id="SSF51182">
    <property type="entry name" value="RmlC-like cupins"/>
    <property type="match status" value="1"/>
</dbReference>
<reference evidence="3" key="1">
    <citation type="submission" date="2021-09" db="EMBL/GenBank/DDBJ databases">
        <title>Fulvivirga sp. isolated from coastal sediment.</title>
        <authorList>
            <person name="Yu H."/>
        </authorList>
    </citation>
    <scope>NUCLEOTIDE SEQUENCE</scope>
    <source>
        <strain evidence="3">1062</strain>
    </source>
</reference>
<keyword evidence="1" id="KW-0732">Signal</keyword>
<protein>
    <submittedName>
        <fullName evidence="3">Cupin domain-containing protein</fullName>
    </submittedName>
</protein>
<dbReference type="CDD" id="cd06989">
    <property type="entry name" value="cupin_DRT102"/>
    <property type="match status" value="1"/>
</dbReference>
<evidence type="ECO:0000313" key="4">
    <source>
        <dbReference type="Proteomes" id="UP001139409"/>
    </source>
</evidence>
<feature type="signal peptide" evidence="1">
    <location>
        <begin position="1"/>
        <end position="22"/>
    </location>
</feature>
<dbReference type="Gene3D" id="2.60.120.10">
    <property type="entry name" value="Jelly Rolls"/>
    <property type="match status" value="1"/>
</dbReference>
<keyword evidence="4" id="KW-1185">Reference proteome</keyword>
<feature type="chain" id="PRO_5040954686" evidence="1">
    <location>
        <begin position="23"/>
        <end position="147"/>
    </location>
</feature>
<dbReference type="Pfam" id="PF12973">
    <property type="entry name" value="Cupin_7"/>
    <property type="match status" value="1"/>
</dbReference>
<organism evidence="3 4">
    <name type="scientific">Fulvivirga sedimenti</name>
    <dbReference type="NCBI Taxonomy" id="2879465"/>
    <lineage>
        <taxon>Bacteria</taxon>
        <taxon>Pseudomonadati</taxon>
        <taxon>Bacteroidota</taxon>
        <taxon>Cytophagia</taxon>
        <taxon>Cytophagales</taxon>
        <taxon>Fulvivirgaceae</taxon>
        <taxon>Fulvivirga</taxon>
    </lineage>
</organism>
<evidence type="ECO:0000256" key="1">
    <source>
        <dbReference type="SAM" id="SignalP"/>
    </source>
</evidence>
<dbReference type="AlphaFoldDB" id="A0A9X1KWV6"/>
<proteinExistence type="predicted"/>